<feature type="compositionally biased region" description="Low complexity" evidence="8">
    <location>
        <begin position="281"/>
        <end position="292"/>
    </location>
</feature>
<feature type="region of interest" description="Disordered" evidence="8">
    <location>
        <begin position="141"/>
        <end position="212"/>
    </location>
</feature>
<dbReference type="InterPro" id="IPR011011">
    <property type="entry name" value="Znf_FYVE_PHD"/>
</dbReference>
<evidence type="ECO:0000256" key="8">
    <source>
        <dbReference type="SAM" id="MobiDB-lite"/>
    </source>
</evidence>
<feature type="region of interest" description="Disordered" evidence="8">
    <location>
        <begin position="1"/>
        <end position="47"/>
    </location>
</feature>
<keyword evidence="6" id="KW-0862">Zinc</keyword>
<evidence type="ECO:0000256" key="2">
    <source>
        <dbReference type="ARBA" id="ARBA00006009"/>
    </source>
</evidence>
<dbReference type="Proteomes" id="UP000005408">
    <property type="component" value="Unassembled WGS sequence"/>
</dbReference>
<proteinExistence type="inferred from homology"/>
<feature type="domain" description="PHD-type" evidence="9">
    <location>
        <begin position="215"/>
        <end position="255"/>
    </location>
</feature>
<evidence type="ECO:0000256" key="3">
    <source>
        <dbReference type="ARBA" id="ARBA00016814"/>
    </source>
</evidence>
<dbReference type="GO" id="GO:0160232">
    <property type="term" value="C:INTAC complex"/>
    <property type="evidence" value="ECO:0007669"/>
    <property type="project" value="UniProtKB-ARBA"/>
</dbReference>
<keyword evidence="11" id="KW-1185">Reference proteome</keyword>
<dbReference type="InterPro" id="IPR039054">
    <property type="entry name" value="Int12_PHD"/>
</dbReference>
<keyword evidence="7" id="KW-0539">Nucleus</keyword>
<reference evidence="10" key="1">
    <citation type="submission" date="2022-08" db="UniProtKB">
        <authorList>
            <consortium name="EnsemblMetazoa"/>
        </authorList>
    </citation>
    <scope>IDENTIFICATION</scope>
    <source>
        <strain evidence="10">05x7-T-G4-1.051#20</strain>
    </source>
</reference>
<keyword evidence="5" id="KW-0863">Zinc-finger</keyword>
<evidence type="ECO:0000256" key="7">
    <source>
        <dbReference type="ARBA" id="ARBA00023242"/>
    </source>
</evidence>
<dbReference type="PANTHER" id="PTHR13415:SF2">
    <property type="entry name" value="INTEGRATOR COMPLEX SUBUNIT 12"/>
    <property type="match status" value="1"/>
</dbReference>
<evidence type="ECO:0000259" key="9">
    <source>
        <dbReference type="Pfam" id="PF00628"/>
    </source>
</evidence>
<evidence type="ECO:0000256" key="4">
    <source>
        <dbReference type="ARBA" id="ARBA00022723"/>
    </source>
</evidence>
<protein>
    <recommendedName>
        <fullName evidence="3">Integrator complex subunit 12</fullName>
    </recommendedName>
</protein>
<dbReference type="InterPro" id="IPR013083">
    <property type="entry name" value="Znf_RING/FYVE/PHD"/>
</dbReference>
<dbReference type="GO" id="GO:0160240">
    <property type="term" value="P:RNA polymerase II transcription initiation surveillance"/>
    <property type="evidence" value="ECO:0007669"/>
    <property type="project" value="UniProtKB-ARBA"/>
</dbReference>
<dbReference type="InterPro" id="IPR051776">
    <property type="entry name" value="Integrator_subunit_12"/>
</dbReference>
<dbReference type="EnsemblMetazoa" id="G5245.1">
    <property type="protein sequence ID" value="G5245.1:cds"/>
    <property type="gene ID" value="G5245"/>
</dbReference>
<evidence type="ECO:0000313" key="10">
    <source>
        <dbReference type="EnsemblMetazoa" id="G5245.1:cds"/>
    </source>
</evidence>
<dbReference type="GO" id="GO:0032039">
    <property type="term" value="C:integrator complex"/>
    <property type="evidence" value="ECO:0007669"/>
    <property type="project" value="UniProtKB-ARBA"/>
</dbReference>
<dbReference type="GO" id="GO:0008270">
    <property type="term" value="F:zinc ion binding"/>
    <property type="evidence" value="ECO:0007669"/>
    <property type="project" value="UniProtKB-KW"/>
</dbReference>
<evidence type="ECO:0000313" key="11">
    <source>
        <dbReference type="Proteomes" id="UP000005408"/>
    </source>
</evidence>
<dbReference type="FunFam" id="3.30.40.10:FF:000101">
    <property type="entry name" value="Integrator complex subunit 12"/>
    <property type="match status" value="1"/>
</dbReference>
<dbReference type="Pfam" id="PF00628">
    <property type="entry name" value="PHD"/>
    <property type="match status" value="1"/>
</dbReference>
<feature type="compositionally biased region" description="Basic and acidic residues" evidence="8">
    <location>
        <begin position="269"/>
        <end position="279"/>
    </location>
</feature>
<keyword evidence="4" id="KW-0479">Metal-binding</keyword>
<name>A0A8W8NCR2_MAGGI</name>
<comment type="subcellular location">
    <subcellularLocation>
        <location evidence="1">Nucleus</location>
    </subcellularLocation>
</comment>
<evidence type="ECO:0000256" key="1">
    <source>
        <dbReference type="ARBA" id="ARBA00004123"/>
    </source>
</evidence>
<dbReference type="Gene3D" id="3.30.40.10">
    <property type="entry name" value="Zinc/RING finger domain, C3HC4 (zinc finger)"/>
    <property type="match status" value="1"/>
</dbReference>
<feature type="region of interest" description="Disordered" evidence="8">
    <location>
        <begin position="81"/>
        <end position="111"/>
    </location>
</feature>
<evidence type="ECO:0000256" key="5">
    <source>
        <dbReference type="ARBA" id="ARBA00022771"/>
    </source>
</evidence>
<dbReference type="CDD" id="cd15501">
    <property type="entry name" value="PHD_Int12"/>
    <property type="match status" value="1"/>
</dbReference>
<feature type="compositionally biased region" description="Polar residues" evidence="8">
    <location>
        <begin position="23"/>
        <end position="37"/>
    </location>
</feature>
<feature type="compositionally biased region" description="Basic and acidic residues" evidence="8">
    <location>
        <begin position="149"/>
        <end position="159"/>
    </location>
</feature>
<dbReference type="SUPFAM" id="SSF57903">
    <property type="entry name" value="FYVE/PHD zinc finger"/>
    <property type="match status" value="1"/>
</dbReference>
<accession>A0A8W8NCR2</accession>
<dbReference type="GO" id="GO:0034472">
    <property type="term" value="P:snRNA 3'-end processing"/>
    <property type="evidence" value="ECO:0007669"/>
    <property type="project" value="TreeGrafter"/>
</dbReference>
<dbReference type="PANTHER" id="PTHR13415">
    <property type="entry name" value="NUCLEAR FACTOR-RELATED"/>
    <property type="match status" value="1"/>
</dbReference>
<dbReference type="InterPro" id="IPR019787">
    <property type="entry name" value="Znf_PHD-finger"/>
</dbReference>
<evidence type="ECO:0000256" key="6">
    <source>
        <dbReference type="ARBA" id="ARBA00022833"/>
    </source>
</evidence>
<feature type="region of interest" description="Disordered" evidence="8">
    <location>
        <begin position="265"/>
        <end position="321"/>
    </location>
</feature>
<feature type="compositionally biased region" description="Basic and acidic residues" evidence="8">
    <location>
        <begin position="168"/>
        <end position="212"/>
    </location>
</feature>
<dbReference type="AlphaFoldDB" id="A0A8W8NCR2"/>
<sequence length="321" mass="36492">MSGLASLAANLSERRNKQKHRNQSPASLRNLTNQNLPLENRINHAQETRNTKVELGLVKARVMETKTEQIRKVQTTVDPAKVEALGKGSRRRVSKSRSSPNASFEVPSQRDQATYTTKLDRLPEYLRDTMDWFMGVGKAGKLEVPQETPPKKPRNESPKRQITPASEEEVKSREAKPEPAEKPPNKDKEEKEEVKERGGKETKTERRTKSFDVKTGNQLVECQECHHLYHQECHKPPVTEQDVHDPRFVWYCYKCTKSLKKLVNKPSKNKSDDAKEKVRPSSSKSSSSSNKNDPAGLFNFRKVSTSSNNSNNSGANLEWSR</sequence>
<organism evidence="10 11">
    <name type="scientific">Magallana gigas</name>
    <name type="common">Pacific oyster</name>
    <name type="synonym">Crassostrea gigas</name>
    <dbReference type="NCBI Taxonomy" id="29159"/>
    <lineage>
        <taxon>Eukaryota</taxon>
        <taxon>Metazoa</taxon>
        <taxon>Spiralia</taxon>
        <taxon>Lophotrochozoa</taxon>
        <taxon>Mollusca</taxon>
        <taxon>Bivalvia</taxon>
        <taxon>Autobranchia</taxon>
        <taxon>Pteriomorphia</taxon>
        <taxon>Ostreida</taxon>
        <taxon>Ostreoidea</taxon>
        <taxon>Ostreidae</taxon>
        <taxon>Magallana</taxon>
    </lineage>
</organism>
<comment type="similarity">
    <text evidence="2">Belongs to the Integrator subunit 12 family.</text>
</comment>